<evidence type="ECO:0000313" key="2">
    <source>
        <dbReference type="EMBL" id="GAA4751310.1"/>
    </source>
</evidence>
<accession>A0ABP8ZAI0</accession>
<protein>
    <submittedName>
        <fullName evidence="2">P1 family peptidase</fullName>
    </submittedName>
</protein>
<dbReference type="Proteomes" id="UP001500822">
    <property type="component" value="Unassembled WGS sequence"/>
</dbReference>
<dbReference type="PANTHER" id="PTHR36512">
    <property type="entry name" value="D-AMINOPEPTIDASE"/>
    <property type="match status" value="1"/>
</dbReference>
<dbReference type="Gene3D" id="3.60.70.12">
    <property type="entry name" value="L-amino peptidase D-ALA esterase/amidase"/>
    <property type="match status" value="1"/>
</dbReference>
<comment type="caution">
    <text evidence="2">The sequence shown here is derived from an EMBL/GenBank/DDBJ whole genome shotgun (WGS) entry which is preliminary data.</text>
</comment>
<dbReference type="SUPFAM" id="SSF56266">
    <property type="entry name" value="DmpA/ArgJ-like"/>
    <property type="match status" value="1"/>
</dbReference>
<dbReference type="PANTHER" id="PTHR36512:SF3">
    <property type="entry name" value="BLR5678 PROTEIN"/>
    <property type="match status" value="1"/>
</dbReference>
<keyword evidence="3" id="KW-1185">Reference proteome</keyword>
<sequence length="376" mass="36956">MTAAGVPSRPGDRLSDVAGMTVGHWQRLDAEVTIGTLTEAGAGWATGTTVVAVPDGATTAVDVRGGGPGTRETDLLDPVNTVLGAHAIVLTGGSAYGLAAAEGVMEALEKAGRGLPMDLLGHVVPIVPAAVIFDLPVGGWAQRPGAGAGAYALGAATADFAIGTVGAGTGARAGALKGGVGTASSTLDEGPARGMTVGALVVANPVGAVIDPDTGLPWGRDDLVHHGLVDPDPAEVAAHAALLAKGTVLNTTIGVIATDARLSVADTRRLAMSGHDGLARAIRPAHSPMDGDTLFAVATGAAIADPESAVPMPPGMSADAPVVAALCAAAATVTQRAVVSAVLAATAVGTVPAYRDVLGSALRETPSRQTPPRETP</sequence>
<name>A0ABP8ZAI0_9ACTN</name>
<organism evidence="2 3">
    <name type="scientific">Gordonia alkaliphila</name>
    <dbReference type="NCBI Taxonomy" id="1053547"/>
    <lineage>
        <taxon>Bacteria</taxon>
        <taxon>Bacillati</taxon>
        <taxon>Actinomycetota</taxon>
        <taxon>Actinomycetes</taxon>
        <taxon>Mycobacteriales</taxon>
        <taxon>Gordoniaceae</taxon>
        <taxon>Gordonia</taxon>
    </lineage>
</organism>
<dbReference type="RefSeq" id="WP_345313571.1">
    <property type="nucleotide sequence ID" value="NZ_BAABIE010000009.1"/>
</dbReference>
<dbReference type="CDD" id="cd02252">
    <property type="entry name" value="nylC_like"/>
    <property type="match status" value="1"/>
</dbReference>
<dbReference type="InterPro" id="IPR005321">
    <property type="entry name" value="Peptidase_S58_DmpA"/>
</dbReference>
<dbReference type="InterPro" id="IPR016117">
    <property type="entry name" value="ArgJ-like_dom_sf"/>
</dbReference>
<reference evidence="3" key="1">
    <citation type="journal article" date="2019" name="Int. J. Syst. Evol. Microbiol.">
        <title>The Global Catalogue of Microorganisms (GCM) 10K type strain sequencing project: providing services to taxonomists for standard genome sequencing and annotation.</title>
        <authorList>
            <consortium name="The Broad Institute Genomics Platform"/>
            <consortium name="The Broad Institute Genome Sequencing Center for Infectious Disease"/>
            <person name="Wu L."/>
            <person name="Ma J."/>
        </authorList>
    </citation>
    <scope>NUCLEOTIDE SEQUENCE [LARGE SCALE GENOMIC DNA]</scope>
    <source>
        <strain evidence="3">JCM 18077</strain>
    </source>
</reference>
<comment type="similarity">
    <text evidence="1">Belongs to the peptidase S58 family.</text>
</comment>
<dbReference type="EMBL" id="BAABIE010000009">
    <property type="protein sequence ID" value="GAA4751310.1"/>
    <property type="molecule type" value="Genomic_DNA"/>
</dbReference>
<dbReference type="Pfam" id="PF03576">
    <property type="entry name" value="Peptidase_S58"/>
    <property type="match status" value="1"/>
</dbReference>
<evidence type="ECO:0000313" key="3">
    <source>
        <dbReference type="Proteomes" id="UP001500822"/>
    </source>
</evidence>
<evidence type="ECO:0000256" key="1">
    <source>
        <dbReference type="ARBA" id="ARBA00007068"/>
    </source>
</evidence>
<gene>
    <name evidence="2" type="ORF">GCM10023217_22530</name>
</gene>
<proteinExistence type="inferred from homology"/>